<feature type="region of interest" description="Disordered" evidence="5">
    <location>
        <begin position="33"/>
        <end position="62"/>
    </location>
</feature>
<dbReference type="Proteomes" id="UP000007797">
    <property type="component" value="Unassembled WGS sequence"/>
</dbReference>
<protein>
    <recommendedName>
        <fullName evidence="7">EamA domain-containing protein</fullName>
    </recommendedName>
</protein>
<evidence type="ECO:0000256" key="4">
    <source>
        <dbReference type="ARBA" id="ARBA00023136"/>
    </source>
</evidence>
<feature type="compositionally biased region" description="Low complexity" evidence="5">
    <location>
        <begin position="172"/>
        <end position="190"/>
    </location>
</feature>
<keyword evidence="3 6" id="KW-1133">Transmembrane helix</keyword>
<dbReference type="InterPro" id="IPR000620">
    <property type="entry name" value="EamA_dom"/>
</dbReference>
<dbReference type="STRING" id="1054147.F4Q8M4"/>
<evidence type="ECO:0000256" key="1">
    <source>
        <dbReference type="ARBA" id="ARBA00004141"/>
    </source>
</evidence>
<feature type="compositionally biased region" description="Polar residues" evidence="5">
    <location>
        <begin position="191"/>
        <end position="203"/>
    </location>
</feature>
<dbReference type="GO" id="GO:0016020">
    <property type="term" value="C:membrane"/>
    <property type="evidence" value="ECO:0007669"/>
    <property type="project" value="UniProtKB-SubCell"/>
</dbReference>
<dbReference type="EMBL" id="GL883025">
    <property type="protein sequence ID" value="EGG16124.1"/>
    <property type="molecule type" value="Genomic_DNA"/>
</dbReference>
<feature type="transmembrane region" description="Helical" evidence="6">
    <location>
        <begin position="606"/>
        <end position="625"/>
    </location>
</feature>
<dbReference type="Pfam" id="PF00892">
    <property type="entry name" value="EamA"/>
    <property type="match status" value="2"/>
</dbReference>
<feature type="transmembrane region" description="Helical" evidence="6">
    <location>
        <begin position="477"/>
        <end position="494"/>
    </location>
</feature>
<dbReference type="InterPro" id="IPR037185">
    <property type="entry name" value="EmrE-like"/>
</dbReference>
<feature type="compositionally biased region" description="Low complexity" evidence="5">
    <location>
        <begin position="33"/>
        <end position="56"/>
    </location>
</feature>
<feature type="region of interest" description="Disordered" evidence="5">
    <location>
        <begin position="289"/>
        <end position="312"/>
    </location>
</feature>
<dbReference type="KEGG" id="dfa:DFA_09796"/>
<evidence type="ECO:0000256" key="3">
    <source>
        <dbReference type="ARBA" id="ARBA00022989"/>
    </source>
</evidence>
<dbReference type="GeneID" id="14867856"/>
<comment type="subcellular location">
    <subcellularLocation>
        <location evidence="1">Membrane</location>
        <topology evidence="1">Multi-pass membrane protein</topology>
    </subcellularLocation>
</comment>
<dbReference type="OMA" id="EAICAIL"/>
<keyword evidence="9" id="KW-1185">Reference proteome</keyword>
<feature type="transmembrane region" description="Helical" evidence="6">
    <location>
        <begin position="514"/>
        <end position="535"/>
    </location>
</feature>
<dbReference type="PANTHER" id="PTHR22911:SF6">
    <property type="entry name" value="SOLUTE CARRIER FAMILY 35 MEMBER G1"/>
    <property type="match status" value="1"/>
</dbReference>
<dbReference type="PANTHER" id="PTHR22911">
    <property type="entry name" value="ACYL-MALONYL CONDENSING ENZYME-RELATED"/>
    <property type="match status" value="1"/>
</dbReference>
<dbReference type="SUPFAM" id="SSF103481">
    <property type="entry name" value="Multidrug resistance efflux transporter EmrE"/>
    <property type="match status" value="2"/>
</dbReference>
<dbReference type="RefSeq" id="XP_004352462.1">
    <property type="nucleotide sequence ID" value="XM_004352410.1"/>
</dbReference>
<accession>F4Q8M4</accession>
<feature type="transmembrane region" description="Helical" evidence="6">
    <location>
        <begin position="393"/>
        <end position="412"/>
    </location>
</feature>
<evidence type="ECO:0000256" key="5">
    <source>
        <dbReference type="SAM" id="MobiDB-lite"/>
    </source>
</evidence>
<evidence type="ECO:0000256" key="6">
    <source>
        <dbReference type="SAM" id="Phobius"/>
    </source>
</evidence>
<name>F4Q8M4_CACFS</name>
<feature type="transmembrane region" description="Helical" evidence="6">
    <location>
        <begin position="449"/>
        <end position="470"/>
    </location>
</feature>
<gene>
    <name evidence="8" type="ORF">DFA_09796</name>
</gene>
<organism evidence="8 9">
    <name type="scientific">Cavenderia fasciculata</name>
    <name type="common">Slime mold</name>
    <name type="synonym">Dictyostelium fasciculatum</name>
    <dbReference type="NCBI Taxonomy" id="261658"/>
    <lineage>
        <taxon>Eukaryota</taxon>
        <taxon>Amoebozoa</taxon>
        <taxon>Evosea</taxon>
        <taxon>Eumycetozoa</taxon>
        <taxon>Dictyostelia</taxon>
        <taxon>Acytosteliales</taxon>
        <taxon>Cavenderiaceae</taxon>
        <taxon>Cavenderia</taxon>
    </lineage>
</organism>
<feature type="compositionally biased region" description="Basic and acidic residues" evidence="5">
    <location>
        <begin position="290"/>
        <end position="299"/>
    </location>
</feature>
<evidence type="ECO:0000259" key="7">
    <source>
        <dbReference type="Pfam" id="PF00892"/>
    </source>
</evidence>
<sequence length="651" mass="70238">MSLVTTTTTNSKYVQLLDSNELKLSVDEKPTTTTLATPAARKSSVSSVSSVSSQSLIPPPISSPLKSTQPILFKPTTTTTGNIINNNNSLNPVFKINTIVTAGPTFLSDNEQIHDQLLSNNNQTGDSDFEDQDVLNVSTTIDIPLHSSASSINTSSFPLSSPQNILIGAPITSTTSTSSNNLIQPSSSSTHQTTNNKGSVLKQSSVSITSNSSILKASGGLRKSRADLPHRHHHPLNLSIISDDHLVLATSSDYFPPPSSSSSSVLRSGAPLAAIPLVSLKKKSERKKKSALEEVKYGEEDGAGPTTVDDEDDAEDQEFVGYDQDDIEQQQQALDILMETDEVILMDLPLHRRLWEKIKPHMGIVYMVFSAFLFSLLALLVKLTSSSVSSLEIAFIRSFYGLIGCLIILGSMKVNPLGDPSKRVFLTVRGFTGTMSLTAYFYTLSVLPLSEAVCISFTSPVITAALAAIVLKERWGIVEAICAILSLVGVFIISKPPFLFGTPTYNESLPGHLRLIYILIGLGGACFSSFSFVAVRKIGPGTNPFVLVLYFSITSCVVLLPLTLLTKKFTIPQGTTWIWLSVLSIIALGAQGLVNRGIQLLKAGKAASINYIQIVFTFFWEVLVLKESVDVWTLLGAALILCCAAITAFRK</sequence>
<keyword evidence="4 6" id="KW-0472">Membrane</keyword>
<evidence type="ECO:0000313" key="9">
    <source>
        <dbReference type="Proteomes" id="UP000007797"/>
    </source>
</evidence>
<dbReference type="OrthoDB" id="306876at2759"/>
<feature type="transmembrane region" description="Helical" evidence="6">
    <location>
        <begin position="577"/>
        <end position="594"/>
    </location>
</feature>
<feature type="region of interest" description="Disordered" evidence="5">
    <location>
        <begin position="170"/>
        <end position="204"/>
    </location>
</feature>
<reference evidence="9" key="1">
    <citation type="journal article" date="2011" name="Genome Res.">
        <title>Phylogeny-wide analysis of social amoeba genomes highlights ancient origins for complex intercellular communication.</title>
        <authorList>
            <person name="Heidel A.J."/>
            <person name="Lawal H.M."/>
            <person name="Felder M."/>
            <person name="Schilde C."/>
            <person name="Helps N.R."/>
            <person name="Tunggal B."/>
            <person name="Rivero F."/>
            <person name="John U."/>
            <person name="Schleicher M."/>
            <person name="Eichinger L."/>
            <person name="Platzer M."/>
            <person name="Noegel A.A."/>
            <person name="Schaap P."/>
            <person name="Gloeckner G."/>
        </authorList>
    </citation>
    <scope>NUCLEOTIDE SEQUENCE [LARGE SCALE GENOMIC DNA]</scope>
    <source>
        <strain evidence="9">SH3</strain>
    </source>
</reference>
<feature type="domain" description="EamA" evidence="7">
    <location>
        <begin position="516"/>
        <end position="647"/>
    </location>
</feature>
<proteinExistence type="predicted"/>
<feature type="domain" description="EamA" evidence="7">
    <location>
        <begin position="362"/>
        <end position="494"/>
    </location>
</feature>
<keyword evidence="2 6" id="KW-0812">Transmembrane</keyword>
<feature type="transmembrane region" description="Helical" evidence="6">
    <location>
        <begin position="424"/>
        <end position="443"/>
    </location>
</feature>
<dbReference type="AlphaFoldDB" id="F4Q8M4"/>
<evidence type="ECO:0000256" key="2">
    <source>
        <dbReference type="ARBA" id="ARBA00022692"/>
    </source>
</evidence>
<evidence type="ECO:0000313" key="8">
    <source>
        <dbReference type="EMBL" id="EGG16124.1"/>
    </source>
</evidence>
<feature type="transmembrane region" description="Helical" evidence="6">
    <location>
        <begin position="631"/>
        <end position="649"/>
    </location>
</feature>
<feature type="transmembrane region" description="Helical" evidence="6">
    <location>
        <begin position="362"/>
        <end position="381"/>
    </location>
</feature>
<feature type="transmembrane region" description="Helical" evidence="6">
    <location>
        <begin position="547"/>
        <end position="565"/>
    </location>
</feature>